<reference evidence="1 2" key="2">
    <citation type="journal article" date="2022" name="Mol. Ecol. Resour.">
        <title>The genomes of chicory, endive, great burdock and yacon provide insights into Asteraceae paleo-polyploidization history and plant inulin production.</title>
        <authorList>
            <person name="Fan W."/>
            <person name="Wang S."/>
            <person name="Wang H."/>
            <person name="Wang A."/>
            <person name="Jiang F."/>
            <person name="Liu H."/>
            <person name="Zhao H."/>
            <person name="Xu D."/>
            <person name="Zhang Y."/>
        </authorList>
    </citation>
    <scope>NUCLEOTIDE SEQUENCE [LARGE SCALE GENOMIC DNA]</scope>
    <source>
        <strain evidence="2">cv. Yunnan</strain>
        <tissue evidence="1">Leaves</tissue>
    </source>
</reference>
<name>A0ACB9JPZ0_9ASTR</name>
<organism evidence="1 2">
    <name type="scientific">Smallanthus sonchifolius</name>
    <dbReference type="NCBI Taxonomy" id="185202"/>
    <lineage>
        <taxon>Eukaryota</taxon>
        <taxon>Viridiplantae</taxon>
        <taxon>Streptophyta</taxon>
        <taxon>Embryophyta</taxon>
        <taxon>Tracheophyta</taxon>
        <taxon>Spermatophyta</taxon>
        <taxon>Magnoliopsida</taxon>
        <taxon>eudicotyledons</taxon>
        <taxon>Gunneridae</taxon>
        <taxon>Pentapetalae</taxon>
        <taxon>asterids</taxon>
        <taxon>campanulids</taxon>
        <taxon>Asterales</taxon>
        <taxon>Asteraceae</taxon>
        <taxon>Asteroideae</taxon>
        <taxon>Heliantheae alliance</taxon>
        <taxon>Millerieae</taxon>
        <taxon>Smallanthus</taxon>
    </lineage>
</organism>
<proteinExistence type="predicted"/>
<evidence type="ECO:0000313" key="2">
    <source>
        <dbReference type="Proteomes" id="UP001056120"/>
    </source>
</evidence>
<sequence>MDSGIHPNSQTEGIAAEVSMVLDPTGLGNANSTDTTSNSMPDMNMEEVENLNPNSSGDKQAQSENEENHRTEDDRIDIEQEVQDTMEVGNLIGLNLHKFQNEVRNSSRGEGFQSVYQ</sequence>
<comment type="caution">
    <text evidence="1">The sequence shown here is derived from an EMBL/GenBank/DDBJ whole genome shotgun (WGS) entry which is preliminary data.</text>
</comment>
<dbReference type="Proteomes" id="UP001056120">
    <property type="component" value="Linkage Group LG03"/>
</dbReference>
<protein>
    <submittedName>
        <fullName evidence="1">Uncharacterized protein</fullName>
    </submittedName>
</protein>
<dbReference type="EMBL" id="CM042020">
    <property type="protein sequence ID" value="KAI3822067.1"/>
    <property type="molecule type" value="Genomic_DNA"/>
</dbReference>
<accession>A0ACB9JPZ0</accession>
<evidence type="ECO:0000313" key="1">
    <source>
        <dbReference type="EMBL" id="KAI3822067.1"/>
    </source>
</evidence>
<reference evidence="2" key="1">
    <citation type="journal article" date="2022" name="Mol. Ecol. Resour.">
        <title>The genomes of chicory, endive, great burdock and yacon provide insights into Asteraceae palaeo-polyploidization history and plant inulin production.</title>
        <authorList>
            <person name="Fan W."/>
            <person name="Wang S."/>
            <person name="Wang H."/>
            <person name="Wang A."/>
            <person name="Jiang F."/>
            <person name="Liu H."/>
            <person name="Zhao H."/>
            <person name="Xu D."/>
            <person name="Zhang Y."/>
        </authorList>
    </citation>
    <scope>NUCLEOTIDE SEQUENCE [LARGE SCALE GENOMIC DNA]</scope>
    <source>
        <strain evidence="2">cv. Yunnan</strain>
    </source>
</reference>
<keyword evidence="2" id="KW-1185">Reference proteome</keyword>
<gene>
    <name evidence="1" type="ORF">L1987_09648</name>
</gene>